<evidence type="ECO:0000259" key="2">
    <source>
        <dbReference type="Pfam" id="PF13386"/>
    </source>
</evidence>
<feature type="transmembrane region" description="Helical" evidence="1">
    <location>
        <begin position="56"/>
        <end position="84"/>
    </location>
</feature>
<dbReference type="HOGENOM" id="CLU_1187938_0_0_9"/>
<protein>
    <submittedName>
        <fullName evidence="3">Cytochrome c biogenesis protein transmembrane region</fullName>
    </submittedName>
</protein>
<keyword evidence="1" id="KW-1133">Transmembrane helix</keyword>
<dbReference type="InterPro" id="IPR039447">
    <property type="entry name" value="UreH-like_TM_dom"/>
</dbReference>
<gene>
    <name evidence="3" type="ordered locus">Clos_1072</name>
</gene>
<accession>A8MGS5</accession>
<dbReference type="eggNOG" id="COG4232">
    <property type="taxonomic scope" value="Bacteria"/>
</dbReference>
<reference evidence="4" key="1">
    <citation type="submission" date="2007-10" db="EMBL/GenBank/DDBJ databases">
        <title>Complete genome of Alkaliphilus oremlandii OhILAs.</title>
        <authorList>
            <person name="Copeland A."/>
            <person name="Lucas S."/>
            <person name="Lapidus A."/>
            <person name="Barry K."/>
            <person name="Detter J.C."/>
            <person name="Glavina del Rio T."/>
            <person name="Hammon N."/>
            <person name="Israni S."/>
            <person name="Dalin E."/>
            <person name="Tice H."/>
            <person name="Pitluck S."/>
            <person name="Chain P."/>
            <person name="Malfatti S."/>
            <person name="Shin M."/>
            <person name="Vergez L."/>
            <person name="Schmutz J."/>
            <person name="Larimer F."/>
            <person name="Land M."/>
            <person name="Hauser L."/>
            <person name="Kyrpides N."/>
            <person name="Mikhailova N."/>
            <person name="Stolz J.F."/>
            <person name="Dawson A."/>
            <person name="Fisher E."/>
            <person name="Crable B."/>
            <person name="Perera E."/>
            <person name="Lisak J."/>
            <person name="Ranganathan M."/>
            <person name="Basu P."/>
            <person name="Richardson P."/>
        </authorList>
    </citation>
    <scope>NUCLEOTIDE SEQUENCE [LARGE SCALE GENOMIC DNA]</scope>
    <source>
        <strain evidence="4">OhILAs</strain>
    </source>
</reference>
<organism evidence="3 4">
    <name type="scientific">Alkaliphilus oremlandii (strain OhILAs)</name>
    <name type="common">Clostridium oremlandii (strain OhILAs)</name>
    <dbReference type="NCBI Taxonomy" id="350688"/>
    <lineage>
        <taxon>Bacteria</taxon>
        <taxon>Bacillati</taxon>
        <taxon>Bacillota</taxon>
        <taxon>Clostridia</taxon>
        <taxon>Peptostreptococcales</taxon>
        <taxon>Natronincolaceae</taxon>
        <taxon>Alkaliphilus</taxon>
    </lineage>
</organism>
<dbReference type="STRING" id="350688.Clos_1072"/>
<keyword evidence="1" id="KW-0472">Membrane</keyword>
<evidence type="ECO:0000313" key="4">
    <source>
        <dbReference type="Proteomes" id="UP000000269"/>
    </source>
</evidence>
<dbReference type="PANTHER" id="PTHR31272">
    <property type="entry name" value="CYTOCHROME C-TYPE BIOGENESIS PROTEIN HI_1454-RELATED"/>
    <property type="match status" value="1"/>
</dbReference>
<dbReference type="EMBL" id="CP000853">
    <property type="protein sequence ID" value="ABW18619.1"/>
    <property type="molecule type" value="Genomic_DNA"/>
</dbReference>
<evidence type="ECO:0000313" key="3">
    <source>
        <dbReference type="EMBL" id="ABW18619.1"/>
    </source>
</evidence>
<evidence type="ECO:0000256" key="1">
    <source>
        <dbReference type="SAM" id="Phobius"/>
    </source>
</evidence>
<keyword evidence="1 3" id="KW-0812">Transmembrane</keyword>
<feature type="transmembrane region" description="Helical" evidence="1">
    <location>
        <begin position="20"/>
        <end position="44"/>
    </location>
</feature>
<feature type="transmembrane region" description="Helical" evidence="1">
    <location>
        <begin position="90"/>
        <end position="112"/>
    </location>
</feature>
<dbReference type="AlphaFoldDB" id="A8MGS5"/>
<feature type="transmembrane region" description="Helical" evidence="1">
    <location>
        <begin position="204"/>
        <end position="223"/>
    </location>
</feature>
<dbReference type="Proteomes" id="UP000000269">
    <property type="component" value="Chromosome"/>
</dbReference>
<dbReference type="InterPro" id="IPR051790">
    <property type="entry name" value="Cytochrome_c-biogenesis_DsbD"/>
</dbReference>
<keyword evidence="4" id="KW-1185">Reference proteome</keyword>
<dbReference type="KEGG" id="aoe:Clos_1072"/>
<feature type="transmembrane region" description="Helical" evidence="1">
    <location>
        <begin position="164"/>
        <end position="192"/>
    </location>
</feature>
<feature type="domain" description="Urease accessory protein UreH-like transmembrane" evidence="2">
    <location>
        <begin position="23"/>
        <end position="219"/>
    </location>
</feature>
<dbReference type="OrthoDB" id="9809733at2"/>
<feature type="transmembrane region" description="Helical" evidence="1">
    <location>
        <begin position="133"/>
        <end position="158"/>
    </location>
</feature>
<dbReference type="PANTHER" id="PTHR31272:SF9">
    <property type="entry name" value="BLL1027 PROTEIN"/>
    <property type="match status" value="1"/>
</dbReference>
<dbReference type="Pfam" id="PF13386">
    <property type="entry name" value="DsbD_2"/>
    <property type="match status" value="1"/>
</dbReference>
<dbReference type="RefSeq" id="WP_012158931.1">
    <property type="nucleotide sequence ID" value="NC_009922.1"/>
</dbReference>
<sequence length="233" mass="25683">MSQYMNMLQELILGDSVGVYIVVFLIGFISSLNPHMLGMVPIYVGHMVSSNNQKKLINLILFALSFSIILTGLGVGVSAVGMSLHSIMTISYVMAGLIYLFMGLSLLGLRLSSMIPIEIIVLHSSKKPYRNSVLRNILMPVIFTPCSLPFIVSILTLAMVKGSIIYGGTILFVFGLGHSLIFILFGLFSDVLIRLNDRLNHNKILHRILGVVFVILGIVFISLNQNSSIHNHH</sequence>
<proteinExistence type="predicted"/>
<name>A8MGS5_ALKOO</name>